<dbReference type="RefSeq" id="WP_108789465.1">
    <property type="nucleotide sequence ID" value="NZ_ONZG01000008.1"/>
</dbReference>
<gene>
    <name evidence="1" type="ORF">TRM7615_03312</name>
</gene>
<evidence type="ECO:0000313" key="1">
    <source>
        <dbReference type="EMBL" id="SPJ29790.1"/>
    </source>
</evidence>
<organism evidence="1 2">
    <name type="scientific">Falsiruegeria mediterranea M17</name>
    <dbReference type="NCBI Taxonomy" id="1200281"/>
    <lineage>
        <taxon>Bacteria</taxon>
        <taxon>Pseudomonadati</taxon>
        <taxon>Pseudomonadota</taxon>
        <taxon>Alphaproteobacteria</taxon>
        <taxon>Rhodobacterales</taxon>
        <taxon>Roseobacteraceae</taxon>
        <taxon>Falsiruegeria</taxon>
    </lineage>
</organism>
<protein>
    <submittedName>
        <fullName evidence="1">Uncharacterized protein</fullName>
    </submittedName>
</protein>
<proteinExistence type="predicted"/>
<dbReference type="Proteomes" id="UP000244898">
    <property type="component" value="Unassembled WGS sequence"/>
</dbReference>
<name>A0A2R8CBF3_9RHOB</name>
<keyword evidence="2" id="KW-1185">Reference proteome</keyword>
<dbReference type="OrthoDB" id="342116at2"/>
<dbReference type="AlphaFoldDB" id="A0A2R8CBF3"/>
<accession>A0A2R8CBF3</accession>
<evidence type="ECO:0000313" key="2">
    <source>
        <dbReference type="Proteomes" id="UP000244898"/>
    </source>
</evidence>
<sequence>MRSIEQRWKQVVFPAQGMALSLLIASGSGVVAQDVSNRDLADITPNIGLPRSSDGVTAELLSAFHGLDSLPLIANVICRGGWGKGGMPVIFATEVDLDTLQAGDFQVTRQSGETRPLHCVSVLPAVDPGELRTVLLIGDLGPSDSDPPVTVEVIGHLHSIDGTLDYQGAQVAVTPLADGPSLVLAQSVKDWTLVGELGPRRVRGSLCPKDTVLAVRVTWAGGVTLANGDEPGEAERQLYRVTVEDDAGAQRDITPAALADLGDGDNNHMLCLDTTNRVLSVSFPAGILVDPNKDLNPATTVEVDAPN</sequence>
<dbReference type="EMBL" id="ONZG01000008">
    <property type="protein sequence ID" value="SPJ29790.1"/>
    <property type="molecule type" value="Genomic_DNA"/>
</dbReference>
<reference evidence="2" key="1">
    <citation type="submission" date="2018-03" db="EMBL/GenBank/DDBJ databases">
        <authorList>
            <person name="Rodrigo-Torres L."/>
            <person name="Arahal R. D."/>
            <person name="Lucena T."/>
        </authorList>
    </citation>
    <scope>NUCLEOTIDE SEQUENCE [LARGE SCALE GENOMIC DNA]</scope>
    <source>
        <strain evidence="2">CECT 7615</strain>
    </source>
</reference>